<dbReference type="Gene3D" id="2.40.50.40">
    <property type="match status" value="1"/>
</dbReference>
<dbReference type="Proteomes" id="UP000765509">
    <property type="component" value="Unassembled WGS sequence"/>
</dbReference>
<dbReference type="AlphaFoldDB" id="A0A9Q3FTG5"/>
<evidence type="ECO:0000259" key="1">
    <source>
        <dbReference type="PROSITE" id="PS50013"/>
    </source>
</evidence>
<dbReference type="PROSITE" id="PS50013">
    <property type="entry name" value="CHROMO_2"/>
    <property type="match status" value="1"/>
</dbReference>
<evidence type="ECO:0000313" key="3">
    <source>
        <dbReference type="Proteomes" id="UP000765509"/>
    </source>
</evidence>
<dbReference type="OrthoDB" id="2630497at2759"/>
<dbReference type="EMBL" id="AVOT02049556">
    <property type="protein sequence ID" value="MBW0544729.1"/>
    <property type="molecule type" value="Genomic_DNA"/>
</dbReference>
<dbReference type="InterPro" id="IPR000953">
    <property type="entry name" value="Chromo/chromo_shadow_dom"/>
</dbReference>
<dbReference type="InterPro" id="IPR016197">
    <property type="entry name" value="Chromo-like_dom_sf"/>
</dbReference>
<keyword evidence="3" id="KW-1185">Reference proteome</keyword>
<feature type="domain" description="Chromo" evidence="1">
    <location>
        <begin position="61"/>
        <end position="102"/>
    </location>
</feature>
<sequence length="102" mass="11845">MKLPTQLLRGQVVGILEWSSDCRHVHPVFHVSILEPFKQSTIPKQHQFPPPPAVVEEKEEWEVAQALEAKLKRGKLWYLVEWKGFRKDPERSACEPFSNLAD</sequence>
<dbReference type="GO" id="GO:0006338">
    <property type="term" value="P:chromatin remodeling"/>
    <property type="evidence" value="ECO:0007669"/>
    <property type="project" value="UniProtKB-ARBA"/>
</dbReference>
<dbReference type="SUPFAM" id="SSF54160">
    <property type="entry name" value="Chromo domain-like"/>
    <property type="match status" value="1"/>
</dbReference>
<evidence type="ECO:0000313" key="2">
    <source>
        <dbReference type="EMBL" id="MBW0544729.1"/>
    </source>
</evidence>
<gene>
    <name evidence="2" type="ORF">O181_084444</name>
</gene>
<proteinExistence type="predicted"/>
<organism evidence="2 3">
    <name type="scientific">Austropuccinia psidii MF-1</name>
    <dbReference type="NCBI Taxonomy" id="1389203"/>
    <lineage>
        <taxon>Eukaryota</taxon>
        <taxon>Fungi</taxon>
        <taxon>Dikarya</taxon>
        <taxon>Basidiomycota</taxon>
        <taxon>Pucciniomycotina</taxon>
        <taxon>Pucciniomycetes</taxon>
        <taxon>Pucciniales</taxon>
        <taxon>Sphaerophragmiaceae</taxon>
        <taxon>Austropuccinia</taxon>
    </lineage>
</organism>
<protein>
    <recommendedName>
        <fullName evidence="1">Chromo domain-containing protein</fullName>
    </recommendedName>
</protein>
<accession>A0A9Q3FTG5</accession>
<comment type="caution">
    <text evidence="2">The sequence shown here is derived from an EMBL/GenBank/DDBJ whole genome shotgun (WGS) entry which is preliminary data.</text>
</comment>
<reference evidence="2" key="1">
    <citation type="submission" date="2021-03" db="EMBL/GenBank/DDBJ databases">
        <title>Draft genome sequence of rust myrtle Austropuccinia psidii MF-1, a brazilian biotype.</title>
        <authorList>
            <person name="Quecine M.C."/>
            <person name="Pachon D.M.R."/>
            <person name="Bonatelli M.L."/>
            <person name="Correr F.H."/>
            <person name="Franceschini L.M."/>
            <person name="Leite T.F."/>
            <person name="Margarido G.R.A."/>
            <person name="Almeida C.A."/>
            <person name="Ferrarezi J.A."/>
            <person name="Labate C.A."/>
        </authorList>
    </citation>
    <scope>NUCLEOTIDE SEQUENCE</scope>
    <source>
        <strain evidence="2">MF-1</strain>
    </source>
</reference>
<name>A0A9Q3FTG5_9BASI</name>